<keyword evidence="6" id="KW-0333">Golgi apparatus</keyword>
<feature type="region of interest" description="Disordered" evidence="9">
    <location>
        <begin position="1"/>
        <end position="22"/>
    </location>
</feature>
<dbReference type="SUPFAM" id="SSF58038">
    <property type="entry name" value="SNARE fusion complex"/>
    <property type="match status" value="1"/>
</dbReference>
<dbReference type="Gene3D" id="1.20.5.110">
    <property type="match status" value="1"/>
</dbReference>
<evidence type="ECO:0000259" key="11">
    <source>
        <dbReference type="PROSITE" id="PS50192"/>
    </source>
</evidence>
<evidence type="ECO:0000256" key="7">
    <source>
        <dbReference type="ARBA" id="ARBA00023136"/>
    </source>
</evidence>
<evidence type="ECO:0000256" key="3">
    <source>
        <dbReference type="ARBA" id="ARBA00022692"/>
    </source>
</evidence>
<name>A0A914MQR7_MELIC</name>
<sequence length="133" mass="14897">MSYRPNRETGGPGPSSSINMNGGYNILEQQNDEMVEELSSKVSQLKRVTIAIGDDVREQNRLLNEMDTKFETTKGLLGSTMKKLGIVSKAGGRNVFMLPCTFLLFCISCNLFFDAIIVEKMGEEIENEVLFNY</sequence>
<reference evidence="13" key="1">
    <citation type="submission" date="2022-11" db="UniProtKB">
        <authorList>
            <consortium name="WormBaseParasite"/>
        </authorList>
    </citation>
    <scope>IDENTIFICATION</scope>
</reference>
<keyword evidence="12" id="KW-1185">Reference proteome</keyword>
<dbReference type="Proteomes" id="UP000887563">
    <property type="component" value="Unplaced"/>
</dbReference>
<keyword evidence="3 10" id="KW-0812">Transmembrane</keyword>
<dbReference type="PANTHER" id="PTHR12791">
    <property type="entry name" value="GOLGI SNARE BET1-RELATED"/>
    <property type="match status" value="1"/>
</dbReference>
<evidence type="ECO:0000256" key="5">
    <source>
        <dbReference type="ARBA" id="ARBA00022989"/>
    </source>
</evidence>
<evidence type="ECO:0000256" key="6">
    <source>
        <dbReference type="ARBA" id="ARBA00023034"/>
    </source>
</evidence>
<organism evidence="12 13">
    <name type="scientific">Meloidogyne incognita</name>
    <name type="common">Southern root-knot nematode worm</name>
    <name type="synonym">Oxyuris incognita</name>
    <dbReference type="NCBI Taxonomy" id="6306"/>
    <lineage>
        <taxon>Eukaryota</taxon>
        <taxon>Metazoa</taxon>
        <taxon>Ecdysozoa</taxon>
        <taxon>Nematoda</taxon>
        <taxon>Chromadorea</taxon>
        <taxon>Rhabditida</taxon>
        <taxon>Tylenchina</taxon>
        <taxon>Tylenchomorpha</taxon>
        <taxon>Tylenchoidea</taxon>
        <taxon>Meloidogynidae</taxon>
        <taxon>Meloidogyninae</taxon>
        <taxon>Meloidogyne</taxon>
        <taxon>Meloidogyne incognita group</taxon>
    </lineage>
</organism>
<dbReference type="GO" id="GO:0000139">
    <property type="term" value="C:Golgi membrane"/>
    <property type="evidence" value="ECO:0007669"/>
    <property type="project" value="UniProtKB-SubCell"/>
</dbReference>
<dbReference type="PROSITE" id="PS50192">
    <property type="entry name" value="T_SNARE"/>
    <property type="match status" value="1"/>
</dbReference>
<evidence type="ECO:0000256" key="2">
    <source>
        <dbReference type="ARBA" id="ARBA00022448"/>
    </source>
</evidence>
<evidence type="ECO:0000256" key="8">
    <source>
        <dbReference type="ARBA" id="ARBA00046280"/>
    </source>
</evidence>
<evidence type="ECO:0000313" key="13">
    <source>
        <dbReference type="WBParaSite" id="Minc3s02433g30020"/>
    </source>
</evidence>
<accession>A0A914MQR7</accession>
<dbReference type="InterPro" id="IPR039899">
    <property type="entry name" value="BET1_SNARE"/>
</dbReference>
<dbReference type="GO" id="GO:0015031">
    <property type="term" value="P:protein transport"/>
    <property type="evidence" value="ECO:0007669"/>
    <property type="project" value="UniProtKB-KW"/>
</dbReference>
<keyword evidence="7 10" id="KW-0472">Membrane</keyword>
<feature type="domain" description="T-SNARE coiled-coil homology" evidence="11">
    <location>
        <begin position="25"/>
        <end position="87"/>
    </location>
</feature>
<keyword evidence="5 10" id="KW-1133">Transmembrane helix</keyword>
<comment type="subcellular location">
    <subcellularLocation>
        <location evidence="8">Endomembrane system</location>
        <topology evidence="8">Single-pass type IV membrane protein</topology>
    </subcellularLocation>
    <subcellularLocation>
        <location evidence="1">Golgi apparatus membrane</location>
    </subcellularLocation>
</comment>
<evidence type="ECO:0000313" key="12">
    <source>
        <dbReference type="Proteomes" id="UP000887563"/>
    </source>
</evidence>
<dbReference type="InterPro" id="IPR000727">
    <property type="entry name" value="T_SNARE_dom"/>
</dbReference>
<keyword evidence="2" id="KW-0813">Transport</keyword>
<keyword evidence="4" id="KW-0653">Protein transport</keyword>
<dbReference type="WBParaSite" id="Minc3s02433g30020">
    <property type="protein sequence ID" value="Minc3s02433g30020"/>
    <property type="gene ID" value="Minc3s02433g30020"/>
</dbReference>
<dbReference type="SMART" id="SM00397">
    <property type="entry name" value="t_SNARE"/>
    <property type="match status" value="1"/>
</dbReference>
<feature type="transmembrane region" description="Helical" evidence="10">
    <location>
        <begin position="95"/>
        <end position="113"/>
    </location>
</feature>
<protein>
    <submittedName>
        <fullName evidence="13">t-SNARE coiled-coil homology domain-containing protein</fullName>
    </submittedName>
</protein>
<dbReference type="CDD" id="cd15853">
    <property type="entry name" value="SNARE_Bet1"/>
    <property type="match status" value="1"/>
</dbReference>
<evidence type="ECO:0000256" key="9">
    <source>
        <dbReference type="SAM" id="MobiDB-lite"/>
    </source>
</evidence>
<dbReference type="AlphaFoldDB" id="A0A914MQR7"/>
<evidence type="ECO:0000256" key="1">
    <source>
        <dbReference type="ARBA" id="ARBA00004394"/>
    </source>
</evidence>
<proteinExistence type="predicted"/>
<evidence type="ECO:0000256" key="10">
    <source>
        <dbReference type="SAM" id="Phobius"/>
    </source>
</evidence>
<evidence type="ECO:0000256" key="4">
    <source>
        <dbReference type="ARBA" id="ARBA00022927"/>
    </source>
</evidence>